<dbReference type="InterPro" id="IPR036291">
    <property type="entry name" value="NAD(P)-bd_dom_sf"/>
</dbReference>
<dbReference type="PANTHER" id="PTHR44196:SF2">
    <property type="entry name" value="SHORT-CHAIN DEHYDROGENASE-RELATED"/>
    <property type="match status" value="1"/>
</dbReference>
<keyword evidence="5" id="KW-1185">Reference proteome</keyword>
<dbReference type="PANTHER" id="PTHR44196">
    <property type="entry name" value="DEHYDROGENASE/REDUCTASE SDR FAMILY MEMBER 7B"/>
    <property type="match status" value="1"/>
</dbReference>
<dbReference type="PROSITE" id="PS00061">
    <property type="entry name" value="ADH_SHORT"/>
    <property type="match status" value="1"/>
</dbReference>
<evidence type="ECO:0000313" key="4">
    <source>
        <dbReference type="EMBL" id="MET6997722.1"/>
    </source>
</evidence>
<evidence type="ECO:0000256" key="1">
    <source>
        <dbReference type="ARBA" id="ARBA00006484"/>
    </source>
</evidence>
<dbReference type="PRINTS" id="PR00081">
    <property type="entry name" value="GDHRDH"/>
</dbReference>
<protein>
    <submittedName>
        <fullName evidence="4">SDR family oxidoreductase</fullName>
        <ecNumber evidence="4">1.-.-.-</ecNumber>
    </submittedName>
</protein>
<dbReference type="Pfam" id="PF00106">
    <property type="entry name" value="adh_short"/>
    <property type="match status" value="1"/>
</dbReference>
<gene>
    <name evidence="4" type="ORF">ABR189_10100</name>
</gene>
<proteinExistence type="inferred from homology"/>
<name>A0ABV2T3W8_9BACT</name>
<dbReference type="PIRSF" id="PIRSF000126">
    <property type="entry name" value="11-beta-HSD1"/>
    <property type="match status" value="1"/>
</dbReference>
<dbReference type="SUPFAM" id="SSF51735">
    <property type="entry name" value="NAD(P)-binding Rossmann-fold domains"/>
    <property type="match status" value="1"/>
</dbReference>
<dbReference type="PRINTS" id="PR00080">
    <property type="entry name" value="SDRFAMILY"/>
</dbReference>
<organism evidence="4 5">
    <name type="scientific">Chitinophaga defluvii</name>
    <dbReference type="NCBI Taxonomy" id="3163343"/>
    <lineage>
        <taxon>Bacteria</taxon>
        <taxon>Pseudomonadati</taxon>
        <taxon>Bacteroidota</taxon>
        <taxon>Chitinophagia</taxon>
        <taxon>Chitinophagales</taxon>
        <taxon>Chitinophagaceae</taxon>
        <taxon>Chitinophaga</taxon>
    </lineage>
</organism>
<dbReference type="Proteomes" id="UP001549749">
    <property type="component" value="Unassembled WGS sequence"/>
</dbReference>
<keyword evidence="2 4" id="KW-0560">Oxidoreductase</keyword>
<comment type="similarity">
    <text evidence="1 3">Belongs to the short-chain dehydrogenases/reductases (SDR) family.</text>
</comment>
<comment type="caution">
    <text evidence="4">The sequence shown here is derived from an EMBL/GenBank/DDBJ whole genome shotgun (WGS) entry which is preliminary data.</text>
</comment>
<dbReference type="InterPro" id="IPR002347">
    <property type="entry name" value="SDR_fam"/>
</dbReference>
<accession>A0ABV2T3W8</accession>
<dbReference type="RefSeq" id="WP_354660357.1">
    <property type="nucleotide sequence ID" value="NZ_JBEXAC010000001.1"/>
</dbReference>
<dbReference type="EC" id="1.-.-.-" evidence="4"/>
<sequence length="269" mass="29577">MSSYALITGASKGLGKSMAEQLAKRKYNLLLVARSEKELEALSRFLSHTYNVAVTYLAIDLSLPEAAQKVYDWCNRPGFNISILINNAGYGLWGKFHEQSLESQLNMLQLNMQSLVALTYKIIPLLQQQPESYILNVSSTSAYQAVPTLSLYAASKVFVLSFTRGLRHEWKNKGITVCCLCPGPINTGFIDRAGLTSIKATAERFGMHPDEVAASAIKGMFRKKAEMIPGIINYLSAMATRIFPKVMVENIAAGLYKKATPVAPANTNT</sequence>
<dbReference type="GO" id="GO:0016491">
    <property type="term" value="F:oxidoreductase activity"/>
    <property type="evidence" value="ECO:0007669"/>
    <property type="project" value="UniProtKB-KW"/>
</dbReference>
<reference evidence="4 5" key="1">
    <citation type="submission" date="2024-06" db="EMBL/GenBank/DDBJ databases">
        <title>Chitinophaga defluvii sp. nov., isolated from municipal sewage.</title>
        <authorList>
            <person name="Zhang L."/>
        </authorList>
    </citation>
    <scope>NUCLEOTIDE SEQUENCE [LARGE SCALE GENOMIC DNA]</scope>
    <source>
        <strain evidence="4 5">H8</strain>
    </source>
</reference>
<dbReference type="Gene3D" id="3.40.50.720">
    <property type="entry name" value="NAD(P)-binding Rossmann-like Domain"/>
    <property type="match status" value="1"/>
</dbReference>
<evidence type="ECO:0000313" key="5">
    <source>
        <dbReference type="Proteomes" id="UP001549749"/>
    </source>
</evidence>
<dbReference type="EMBL" id="JBEXAC010000001">
    <property type="protein sequence ID" value="MET6997722.1"/>
    <property type="molecule type" value="Genomic_DNA"/>
</dbReference>
<dbReference type="InterPro" id="IPR020904">
    <property type="entry name" value="Sc_DH/Rdtase_CS"/>
</dbReference>
<evidence type="ECO:0000256" key="2">
    <source>
        <dbReference type="ARBA" id="ARBA00023002"/>
    </source>
</evidence>
<evidence type="ECO:0000256" key="3">
    <source>
        <dbReference type="RuleBase" id="RU000363"/>
    </source>
</evidence>